<sequence length="85" mass="9608">MEASLKHQLGGENVADVKGLIGRVLRRRFKYCDKGVQQTEFFVKDVDVSDLRFDVNKDVVDGKLVSEAEAVLKKRLKGEGAEHKY</sequence>
<dbReference type="AlphaFoldDB" id="A0A4D6MKE0"/>
<evidence type="ECO:0000313" key="1">
    <source>
        <dbReference type="EMBL" id="QCE00195.1"/>
    </source>
</evidence>
<name>A0A4D6MKE0_VIGUN</name>
<protein>
    <submittedName>
        <fullName evidence="1">Uncharacterized protein</fullName>
    </submittedName>
</protein>
<evidence type="ECO:0000313" key="2">
    <source>
        <dbReference type="Proteomes" id="UP000501690"/>
    </source>
</evidence>
<accession>A0A4D6MKE0</accession>
<dbReference type="Proteomes" id="UP000501690">
    <property type="component" value="Linkage Group LG7"/>
</dbReference>
<organism evidence="1 2">
    <name type="scientific">Vigna unguiculata</name>
    <name type="common">Cowpea</name>
    <dbReference type="NCBI Taxonomy" id="3917"/>
    <lineage>
        <taxon>Eukaryota</taxon>
        <taxon>Viridiplantae</taxon>
        <taxon>Streptophyta</taxon>
        <taxon>Embryophyta</taxon>
        <taxon>Tracheophyta</taxon>
        <taxon>Spermatophyta</taxon>
        <taxon>Magnoliopsida</taxon>
        <taxon>eudicotyledons</taxon>
        <taxon>Gunneridae</taxon>
        <taxon>Pentapetalae</taxon>
        <taxon>rosids</taxon>
        <taxon>fabids</taxon>
        <taxon>Fabales</taxon>
        <taxon>Fabaceae</taxon>
        <taxon>Papilionoideae</taxon>
        <taxon>50 kb inversion clade</taxon>
        <taxon>NPAAA clade</taxon>
        <taxon>indigoferoid/millettioid clade</taxon>
        <taxon>Phaseoleae</taxon>
        <taxon>Vigna</taxon>
    </lineage>
</organism>
<dbReference type="EMBL" id="CP039351">
    <property type="protein sequence ID" value="QCE00195.1"/>
    <property type="molecule type" value="Genomic_DNA"/>
</dbReference>
<proteinExistence type="predicted"/>
<reference evidence="1 2" key="1">
    <citation type="submission" date="2019-04" db="EMBL/GenBank/DDBJ databases">
        <title>An improved genome assembly and genetic linkage map for asparagus bean, Vigna unguiculata ssp. sesquipedialis.</title>
        <authorList>
            <person name="Xia Q."/>
            <person name="Zhang R."/>
            <person name="Dong Y."/>
        </authorList>
    </citation>
    <scope>NUCLEOTIDE SEQUENCE [LARGE SCALE GENOMIC DNA]</scope>
    <source>
        <tissue evidence="1">Leaf</tissue>
    </source>
</reference>
<gene>
    <name evidence="1" type="ORF">DEO72_LG7g1482</name>
</gene>
<keyword evidence="2" id="KW-1185">Reference proteome</keyword>